<dbReference type="PANTHER" id="PTHR30413:SF10">
    <property type="entry name" value="CAPSULE POLYSACCHARIDE EXPORT INNER-MEMBRANE PROTEIN CTRC"/>
    <property type="match status" value="1"/>
</dbReference>
<dbReference type="InterPro" id="IPR013525">
    <property type="entry name" value="ABC2_TM"/>
</dbReference>
<dbReference type="PANTHER" id="PTHR30413">
    <property type="entry name" value="INNER MEMBRANE TRANSPORT PERMEASE"/>
    <property type="match status" value="1"/>
</dbReference>
<gene>
    <name evidence="11" type="ORF">A8E72_39650</name>
</gene>
<keyword evidence="8 9" id="KW-0472">Membrane</keyword>
<accession>A0A1V2VQQ6</accession>
<dbReference type="PROSITE" id="PS51012">
    <property type="entry name" value="ABC_TM2"/>
    <property type="match status" value="1"/>
</dbReference>
<feature type="transmembrane region" description="Helical" evidence="9">
    <location>
        <begin position="149"/>
        <end position="174"/>
    </location>
</feature>
<name>A0A1V2VQQ6_9BURK</name>
<evidence type="ECO:0000256" key="6">
    <source>
        <dbReference type="ARBA" id="ARBA00022989"/>
    </source>
</evidence>
<dbReference type="Pfam" id="PF01061">
    <property type="entry name" value="ABC2_membrane"/>
    <property type="match status" value="1"/>
</dbReference>
<dbReference type="Proteomes" id="UP000188543">
    <property type="component" value="Unassembled WGS sequence"/>
</dbReference>
<evidence type="ECO:0000256" key="9">
    <source>
        <dbReference type="RuleBase" id="RU361157"/>
    </source>
</evidence>
<evidence type="ECO:0000256" key="3">
    <source>
        <dbReference type="ARBA" id="ARBA00022448"/>
    </source>
</evidence>
<feature type="transmembrane region" description="Helical" evidence="9">
    <location>
        <begin position="107"/>
        <end position="137"/>
    </location>
</feature>
<feature type="transmembrane region" description="Helical" evidence="9">
    <location>
        <begin position="238"/>
        <end position="259"/>
    </location>
</feature>
<comment type="similarity">
    <text evidence="2 9">Belongs to the ABC-2 integral membrane protein family.</text>
</comment>
<protein>
    <recommendedName>
        <fullName evidence="9">Transport permease protein</fullName>
    </recommendedName>
</protein>
<feature type="transmembrane region" description="Helical" evidence="9">
    <location>
        <begin position="180"/>
        <end position="200"/>
    </location>
</feature>
<evidence type="ECO:0000256" key="8">
    <source>
        <dbReference type="ARBA" id="ARBA00023136"/>
    </source>
</evidence>
<keyword evidence="7" id="KW-0762">Sugar transport</keyword>
<evidence type="ECO:0000256" key="4">
    <source>
        <dbReference type="ARBA" id="ARBA00022475"/>
    </source>
</evidence>
<keyword evidence="4 9" id="KW-1003">Cell membrane</keyword>
<dbReference type="EMBL" id="MUTJ01000110">
    <property type="protein sequence ID" value="ONU73787.1"/>
    <property type="molecule type" value="Genomic_DNA"/>
</dbReference>
<evidence type="ECO:0000259" key="10">
    <source>
        <dbReference type="PROSITE" id="PS51012"/>
    </source>
</evidence>
<feature type="transmembrane region" description="Helical" evidence="9">
    <location>
        <begin position="68"/>
        <end position="87"/>
    </location>
</feature>
<dbReference type="GO" id="GO:0015774">
    <property type="term" value="P:polysaccharide transport"/>
    <property type="evidence" value="ECO:0007669"/>
    <property type="project" value="UniProtKB-KW"/>
</dbReference>
<feature type="transmembrane region" description="Helical" evidence="9">
    <location>
        <begin position="35"/>
        <end position="56"/>
    </location>
</feature>
<dbReference type="GO" id="GO:0015920">
    <property type="term" value="P:lipopolysaccharide transport"/>
    <property type="evidence" value="ECO:0007669"/>
    <property type="project" value="TreeGrafter"/>
</dbReference>
<organism evidence="11 12">
    <name type="scientific">Burkholderia cenocepacia</name>
    <dbReference type="NCBI Taxonomy" id="95486"/>
    <lineage>
        <taxon>Bacteria</taxon>
        <taxon>Pseudomonadati</taxon>
        <taxon>Pseudomonadota</taxon>
        <taxon>Betaproteobacteria</taxon>
        <taxon>Burkholderiales</taxon>
        <taxon>Burkholderiaceae</taxon>
        <taxon>Burkholderia</taxon>
        <taxon>Burkholderia cepacia complex</taxon>
    </lineage>
</organism>
<dbReference type="GO" id="GO:0140359">
    <property type="term" value="F:ABC-type transporter activity"/>
    <property type="evidence" value="ECO:0007669"/>
    <property type="project" value="InterPro"/>
</dbReference>
<dbReference type="RefSeq" id="WP_077019983.1">
    <property type="nucleotide sequence ID" value="NZ_CADETL010000018.1"/>
</dbReference>
<reference evidence="11 12" key="1">
    <citation type="submission" date="2016-08" db="EMBL/GenBank/DDBJ databases">
        <authorList>
            <person name="Seilhamer J.J."/>
        </authorList>
    </citation>
    <scope>NUCLEOTIDE SEQUENCE [LARGE SCALE GENOMIC DNA]</scope>
    <source>
        <strain evidence="11 12">VC14762</strain>
    </source>
</reference>
<keyword evidence="6 9" id="KW-1133">Transmembrane helix</keyword>
<dbReference type="GO" id="GO:0005886">
    <property type="term" value="C:plasma membrane"/>
    <property type="evidence" value="ECO:0007669"/>
    <property type="project" value="UniProtKB-SubCell"/>
</dbReference>
<evidence type="ECO:0000256" key="1">
    <source>
        <dbReference type="ARBA" id="ARBA00004651"/>
    </source>
</evidence>
<comment type="subcellular location">
    <subcellularLocation>
        <location evidence="9">Cell inner membrane</location>
        <topology evidence="9">Multi-pass membrane protein</topology>
    </subcellularLocation>
    <subcellularLocation>
        <location evidence="1">Cell membrane</location>
        <topology evidence="1">Multi-pass membrane protein</topology>
    </subcellularLocation>
</comment>
<evidence type="ECO:0000256" key="2">
    <source>
        <dbReference type="ARBA" id="ARBA00007783"/>
    </source>
</evidence>
<proteinExistence type="inferred from homology"/>
<dbReference type="AlphaFoldDB" id="A0A1V2VQQ6"/>
<evidence type="ECO:0000313" key="11">
    <source>
        <dbReference type="EMBL" id="ONU73787.1"/>
    </source>
</evidence>
<evidence type="ECO:0000256" key="7">
    <source>
        <dbReference type="ARBA" id="ARBA00023047"/>
    </source>
</evidence>
<keyword evidence="5 9" id="KW-0812">Transmembrane</keyword>
<dbReference type="InterPro" id="IPR047817">
    <property type="entry name" value="ABC2_TM_bact-type"/>
</dbReference>
<comment type="caution">
    <text evidence="11">The sequence shown here is derived from an EMBL/GenBank/DDBJ whole genome shotgun (WGS) entry which is preliminary data.</text>
</comment>
<evidence type="ECO:0000313" key="12">
    <source>
        <dbReference type="Proteomes" id="UP000188543"/>
    </source>
</evidence>
<keyword evidence="7" id="KW-0625">Polysaccharide transport</keyword>
<evidence type="ECO:0000256" key="5">
    <source>
        <dbReference type="ARBA" id="ARBA00022692"/>
    </source>
</evidence>
<keyword evidence="3 9" id="KW-0813">Transport</keyword>
<feature type="transmembrane region" description="Helical" evidence="9">
    <location>
        <begin position="207"/>
        <end position="223"/>
    </location>
</feature>
<sequence length="270" mass="30137">MRDKTQYSNTNSLSLAWMLAKRDLKNRYASSYAGVAWNVGVPLLYSLINVVVFSILMKGRMGDHYGNVPFALFYFVPFSLWTVFTEVTGRSTGILREYHYLISKIAFPAWVLPLIPLASAMISQAIIFFFIIVLLIVKGIVPGGMVWAFMIVWTLSMAITIGSAYAISAISVYVPDMVPVVPLCTNIIFWLTPILYPATVVESSRMVWVRNVVMTLNPFYYMVESSRQAILPGLPFEWGYVGVLAVVAAVSVVVGAYIFRKLKPGFADVL</sequence>
<feature type="domain" description="ABC transmembrane type-2" evidence="10">
    <location>
        <begin position="33"/>
        <end position="262"/>
    </location>
</feature>